<dbReference type="SMART" id="SM00248">
    <property type="entry name" value="ANK"/>
    <property type="match status" value="7"/>
</dbReference>
<organism evidence="11 12">
    <name type="scientific">Arabis nemorensis</name>
    <dbReference type="NCBI Taxonomy" id="586526"/>
    <lineage>
        <taxon>Eukaryota</taxon>
        <taxon>Viridiplantae</taxon>
        <taxon>Streptophyta</taxon>
        <taxon>Embryophyta</taxon>
        <taxon>Tracheophyta</taxon>
        <taxon>Spermatophyta</taxon>
        <taxon>Magnoliopsida</taxon>
        <taxon>eudicotyledons</taxon>
        <taxon>Gunneridae</taxon>
        <taxon>Pentapetalae</taxon>
        <taxon>rosids</taxon>
        <taxon>malvids</taxon>
        <taxon>Brassicales</taxon>
        <taxon>Brassicaceae</taxon>
        <taxon>Arabideae</taxon>
        <taxon>Arabis</taxon>
    </lineage>
</organism>
<keyword evidence="4 9" id="KW-1133">Transmembrane helix</keyword>
<keyword evidence="2 9" id="KW-0812">Transmembrane</keyword>
<dbReference type="Gene3D" id="1.25.40.20">
    <property type="entry name" value="Ankyrin repeat-containing domain"/>
    <property type="match status" value="2"/>
</dbReference>
<feature type="compositionally biased region" description="Basic and acidic residues" evidence="8">
    <location>
        <begin position="375"/>
        <end position="388"/>
    </location>
</feature>
<keyword evidence="12" id="KW-1185">Reference proteome</keyword>
<dbReference type="GO" id="GO:0005886">
    <property type="term" value="C:plasma membrane"/>
    <property type="evidence" value="ECO:0007669"/>
    <property type="project" value="TreeGrafter"/>
</dbReference>
<evidence type="ECO:0000256" key="6">
    <source>
        <dbReference type="ARBA" id="ARBA00023136"/>
    </source>
</evidence>
<feature type="repeat" description="ANK" evidence="7">
    <location>
        <begin position="203"/>
        <end position="226"/>
    </location>
</feature>
<reference evidence="11" key="1">
    <citation type="submission" date="2019-07" db="EMBL/GenBank/DDBJ databases">
        <authorList>
            <person name="Dittberner H."/>
        </authorList>
    </citation>
    <scope>NUCLEOTIDE SEQUENCE [LARGE SCALE GENOMIC DNA]</scope>
</reference>
<feature type="repeat" description="ANK" evidence="7">
    <location>
        <begin position="69"/>
        <end position="91"/>
    </location>
</feature>
<dbReference type="Proteomes" id="UP000489600">
    <property type="component" value="Unassembled WGS sequence"/>
</dbReference>
<evidence type="ECO:0000256" key="3">
    <source>
        <dbReference type="ARBA" id="ARBA00022737"/>
    </source>
</evidence>
<dbReference type="Pfam" id="PF12796">
    <property type="entry name" value="Ank_2"/>
    <property type="match status" value="1"/>
</dbReference>
<dbReference type="SUPFAM" id="SSF48403">
    <property type="entry name" value="Ankyrin repeat"/>
    <property type="match status" value="1"/>
</dbReference>
<comment type="caution">
    <text evidence="11">The sequence shown here is derived from an EMBL/GenBank/DDBJ whole genome shotgun (WGS) entry which is preliminary data.</text>
</comment>
<feature type="transmembrane region" description="Helical" evidence="9">
    <location>
        <begin position="572"/>
        <end position="594"/>
    </location>
</feature>
<accession>A0A565ANV6</accession>
<evidence type="ECO:0000256" key="7">
    <source>
        <dbReference type="PROSITE-ProRule" id="PRU00023"/>
    </source>
</evidence>
<dbReference type="AlphaFoldDB" id="A0A565ANV6"/>
<evidence type="ECO:0000256" key="8">
    <source>
        <dbReference type="SAM" id="MobiDB-lite"/>
    </source>
</evidence>
<feature type="transmembrane region" description="Helical" evidence="9">
    <location>
        <begin position="504"/>
        <end position="524"/>
    </location>
</feature>
<evidence type="ECO:0000256" key="9">
    <source>
        <dbReference type="SAM" id="Phobius"/>
    </source>
</evidence>
<feature type="region of interest" description="Disordered" evidence="8">
    <location>
        <begin position="342"/>
        <end position="390"/>
    </location>
</feature>
<gene>
    <name evidence="11" type="ORF">ANE_LOCUS1154</name>
</gene>
<dbReference type="PROSITE" id="PS50088">
    <property type="entry name" value="ANK_REPEAT"/>
    <property type="match status" value="2"/>
</dbReference>
<dbReference type="OrthoDB" id="20872at2759"/>
<protein>
    <recommendedName>
        <fullName evidence="10">PGG domain-containing protein</fullName>
    </recommendedName>
</protein>
<evidence type="ECO:0000313" key="11">
    <source>
        <dbReference type="EMBL" id="VVA90709.1"/>
    </source>
</evidence>
<feature type="transmembrane region" description="Helical" evidence="9">
    <location>
        <begin position="460"/>
        <end position="478"/>
    </location>
</feature>
<proteinExistence type="predicted"/>
<dbReference type="InterPro" id="IPR036770">
    <property type="entry name" value="Ankyrin_rpt-contain_sf"/>
</dbReference>
<dbReference type="InterPro" id="IPR002110">
    <property type="entry name" value="Ankyrin_rpt"/>
</dbReference>
<feature type="domain" description="PGG" evidence="10">
    <location>
        <begin position="453"/>
        <end position="562"/>
    </location>
</feature>
<name>A0A565ANV6_9BRAS</name>
<keyword evidence="5 7" id="KW-0040">ANK repeat</keyword>
<feature type="transmembrane region" description="Helical" evidence="9">
    <location>
        <begin position="545"/>
        <end position="566"/>
    </location>
</feature>
<evidence type="ECO:0000256" key="1">
    <source>
        <dbReference type="ARBA" id="ARBA00004141"/>
    </source>
</evidence>
<keyword evidence="6 9" id="KW-0472">Membrane</keyword>
<evidence type="ECO:0000256" key="2">
    <source>
        <dbReference type="ARBA" id="ARBA00022692"/>
    </source>
</evidence>
<dbReference type="PROSITE" id="PS50297">
    <property type="entry name" value="ANK_REP_REGION"/>
    <property type="match status" value="2"/>
</dbReference>
<evidence type="ECO:0000256" key="5">
    <source>
        <dbReference type="ARBA" id="ARBA00023043"/>
    </source>
</evidence>
<dbReference type="Pfam" id="PF13962">
    <property type="entry name" value="PGG"/>
    <property type="match status" value="1"/>
</dbReference>
<evidence type="ECO:0000313" key="12">
    <source>
        <dbReference type="Proteomes" id="UP000489600"/>
    </source>
</evidence>
<feature type="compositionally biased region" description="Basic and acidic residues" evidence="8">
    <location>
        <begin position="342"/>
        <end position="351"/>
    </location>
</feature>
<keyword evidence="3" id="KW-0677">Repeat</keyword>
<feature type="transmembrane region" description="Helical" evidence="9">
    <location>
        <begin position="279"/>
        <end position="297"/>
    </location>
</feature>
<dbReference type="PANTHER" id="PTHR24186:SF38">
    <property type="entry name" value="ANKYRIN REPEAT FAMILY PROTEIN"/>
    <property type="match status" value="1"/>
</dbReference>
<dbReference type="FunFam" id="1.25.40.20:FF:000477">
    <property type="entry name" value="Ankyrin repeat family protein"/>
    <property type="match status" value="1"/>
</dbReference>
<comment type="subcellular location">
    <subcellularLocation>
        <location evidence="1">Membrane</location>
        <topology evidence="1">Multi-pass membrane protein</topology>
    </subcellularLocation>
</comment>
<dbReference type="EMBL" id="CABITT030000001">
    <property type="protein sequence ID" value="VVA90709.1"/>
    <property type="molecule type" value="Genomic_DNA"/>
</dbReference>
<evidence type="ECO:0000259" key="10">
    <source>
        <dbReference type="Pfam" id="PF13962"/>
    </source>
</evidence>
<sequence>MQPIFDAVLGNDVPAFMGLVEERESWLEERSMDQHSNTVLHMAAKHGHGELVSTIIELRPSLVYSRNANGDTPLHIAALLGDVNIVTTLLDCEWKTCSARNNNNQTPLHLACRSISIEAARLVAEETDSVGLDELNFAISSGSTYIAGIILKRFPYLAREQAWAVEGSSLSTLLHHACDRGDLELTSILLGLDQRLEKAFNTDGLSPLHVAVLRGSVLILEEFLEKAPSSFGSLTLSKESVFHLAARNKNTDAFVFMAESVGINSQTILQQTDQNGNTVLHIAASMVCGAPLIRYIVGKKIVDINYKNKMGLTACDLLPQEAEDFELLSTWLRINTELDSDQKNEVHDGRHSNPFHKRSLERVKPFDISGSSTKLDSDQNNEVHDGRHPNRFHKRSLERVKSLDISGSSKEKEVIRLLRLIETSTSETAQIKQSKKRAADRVRLSLESEMYIEALQNARNTIAIVAVLIASVAYAGGINPPGGVYQDGPCKGKSTVGKTTAFKVFAICNNIALFTALCIVILLVSIIPYKRKPLKGLLVATHKMMWVSVGFMATAYVAASWVTIPHSHGTRWLFPAIVSIAGGSLMLLFSYLGVETIGHWFKKMKRVGDLPVYLIRKKCVGDIPPVARTSSDHLAASRVNKSEGKMPSLARTISDLAASRNSGYFTY</sequence>
<dbReference type="PANTHER" id="PTHR24186">
    <property type="entry name" value="PROTEIN PHOSPHATASE 1 REGULATORY SUBUNIT"/>
    <property type="match status" value="1"/>
</dbReference>
<dbReference type="InterPro" id="IPR026961">
    <property type="entry name" value="PGG_dom"/>
</dbReference>
<evidence type="ECO:0000256" key="4">
    <source>
        <dbReference type="ARBA" id="ARBA00022989"/>
    </source>
</evidence>